<evidence type="ECO:0000313" key="1">
    <source>
        <dbReference type="EMBL" id="KZT39474.1"/>
    </source>
</evidence>
<keyword evidence="2" id="KW-1185">Reference proteome</keyword>
<gene>
    <name evidence="1" type="ORF">SISSUDRAFT_634228</name>
</gene>
<sequence>MHRLQIRFTSLCTYRIHTYSSRRGLLVRNQVRDSSTLDIHELRKTSGSQLSLVSSPPSVALYRFDTLVVRVPRPVLIDSESSWTSPITRALRLITWPPAYNASTRHHIPFQVAHSAHPNRRGQIYNGRRWIHSGGLTGTLLSLSKAELINWFLVTLVDQEFVAF</sequence>
<protein>
    <submittedName>
        <fullName evidence="1">Uncharacterized protein</fullName>
    </submittedName>
</protein>
<dbReference type="AlphaFoldDB" id="A0A166EDN1"/>
<organism evidence="1 2">
    <name type="scientific">Sistotremastrum suecicum HHB10207 ss-3</name>
    <dbReference type="NCBI Taxonomy" id="1314776"/>
    <lineage>
        <taxon>Eukaryota</taxon>
        <taxon>Fungi</taxon>
        <taxon>Dikarya</taxon>
        <taxon>Basidiomycota</taxon>
        <taxon>Agaricomycotina</taxon>
        <taxon>Agaricomycetes</taxon>
        <taxon>Sistotremastrales</taxon>
        <taxon>Sistotremastraceae</taxon>
        <taxon>Sistotremastrum</taxon>
    </lineage>
</organism>
<proteinExistence type="predicted"/>
<name>A0A166EDN1_9AGAM</name>
<accession>A0A166EDN1</accession>
<reference evidence="1 2" key="1">
    <citation type="journal article" date="2016" name="Mol. Biol. Evol.">
        <title>Comparative Genomics of Early-Diverging Mushroom-Forming Fungi Provides Insights into the Origins of Lignocellulose Decay Capabilities.</title>
        <authorList>
            <person name="Nagy L.G."/>
            <person name="Riley R."/>
            <person name="Tritt A."/>
            <person name="Adam C."/>
            <person name="Daum C."/>
            <person name="Floudas D."/>
            <person name="Sun H."/>
            <person name="Yadav J.S."/>
            <person name="Pangilinan J."/>
            <person name="Larsson K.H."/>
            <person name="Matsuura K."/>
            <person name="Barry K."/>
            <person name="Labutti K."/>
            <person name="Kuo R."/>
            <person name="Ohm R.A."/>
            <person name="Bhattacharya S.S."/>
            <person name="Shirouzu T."/>
            <person name="Yoshinaga Y."/>
            <person name="Martin F.M."/>
            <person name="Grigoriev I.V."/>
            <person name="Hibbett D.S."/>
        </authorList>
    </citation>
    <scope>NUCLEOTIDE SEQUENCE [LARGE SCALE GENOMIC DNA]</scope>
    <source>
        <strain evidence="1 2">HHB10207 ss-3</strain>
    </source>
</reference>
<dbReference type="EMBL" id="KV428045">
    <property type="protein sequence ID" value="KZT39474.1"/>
    <property type="molecule type" value="Genomic_DNA"/>
</dbReference>
<evidence type="ECO:0000313" key="2">
    <source>
        <dbReference type="Proteomes" id="UP000076798"/>
    </source>
</evidence>
<dbReference type="Proteomes" id="UP000076798">
    <property type="component" value="Unassembled WGS sequence"/>
</dbReference>